<organism evidence="7 8">
    <name type="scientific">Streptococcus suis</name>
    <dbReference type="NCBI Taxonomy" id="1307"/>
    <lineage>
        <taxon>Bacteria</taxon>
        <taxon>Bacillati</taxon>
        <taxon>Bacillota</taxon>
        <taxon>Bacilli</taxon>
        <taxon>Lactobacillales</taxon>
        <taxon>Streptococcaceae</taxon>
        <taxon>Streptococcus</taxon>
    </lineage>
</organism>
<dbReference type="PROSITE" id="PS00723">
    <property type="entry name" value="POLYPRENYL_SYNTHASE_1"/>
    <property type="match status" value="1"/>
</dbReference>
<name>A0A426TJ53_STRSU</name>
<sequence length="329" mass="37457">MVHEIWKAYPEVEAGLEQVKAIIKSEMVVLHPDVKEKIDQYIDAPGKYLRAGLCLFLAREIEGQIVPAKLYFAAHLEVLHLATLIHDDVIDQADYRRGIQAAHIQFSNRIAIYAGDYLLAYAGRLLAQGLRQLDLEEKDVHLAHHKIVEWILRGELEQLLNAYNVNMTPRAYLKQIQGKTASLFGYAYQLGLFYPGQSLRHARQAYRAGRDLGMAFQIRDDLIDYKLDLSESGKPGLQDVQNGIYTLPLLLALQDNEDLAADFEELVNESSPEKLTDLHQKILATSALERTEIILNQYLDRSSRHLRKLSPQAADSVNAFLGDFFHKYF</sequence>
<evidence type="ECO:0000256" key="3">
    <source>
        <dbReference type="ARBA" id="ARBA00022679"/>
    </source>
</evidence>
<comment type="cofactor">
    <cofactor evidence="1">
        <name>Mg(2+)</name>
        <dbReference type="ChEBI" id="CHEBI:18420"/>
    </cofactor>
</comment>
<dbReference type="InterPro" id="IPR033749">
    <property type="entry name" value="Polyprenyl_synt_CS"/>
</dbReference>
<evidence type="ECO:0000256" key="4">
    <source>
        <dbReference type="ARBA" id="ARBA00022723"/>
    </source>
</evidence>
<dbReference type="Pfam" id="PF00348">
    <property type="entry name" value="polyprenyl_synt"/>
    <property type="match status" value="1"/>
</dbReference>
<dbReference type="InterPro" id="IPR008949">
    <property type="entry name" value="Isoprenoid_synthase_dom_sf"/>
</dbReference>
<accession>A0A426TJ53</accession>
<gene>
    <name evidence="7" type="ORF">EI998_00680</name>
</gene>
<comment type="caution">
    <text evidence="7">The sequence shown here is derived from an EMBL/GenBank/DDBJ whole genome shotgun (WGS) entry which is preliminary data.</text>
</comment>
<keyword evidence="4" id="KW-0479">Metal-binding</keyword>
<comment type="similarity">
    <text evidence="2 6">Belongs to the FPP/GGPP synthase family.</text>
</comment>
<dbReference type="CDD" id="cd00685">
    <property type="entry name" value="Trans_IPPS_HT"/>
    <property type="match status" value="1"/>
</dbReference>
<dbReference type="Proteomes" id="UP000274117">
    <property type="component" value="Unassembled WGS sequence"/>
</dbReference>
<dbReference type="GO" id="GO:0008299">
    <property type="term" value="P:isoprenoid biosynthetic process"/>
    <property type="evidence" value="ECO:0007669"/>
    <property type="project" value="InterPro"/>
</dbReference>
<evidence type="ECO:0000256" key="2">
    <source>
        <dbReference type="ARBA" id="ARBA00006706"/>
    </source>
</evidence>
<dbReference type="AlphaFoldDB" id="A0A426TJ53"/>
<evidence type="ECO:0000313" key="7">
    <source>
        <dbReference type="EMBL" id="RRR55576.1"/>
    </source>
</evidence>
<dbReference type="PROSITE" id="PS00444">
    <property type="entry name" value="POLYPRENYL_SYNTHASE_2"/>
    <property type="match status" value="1"/>
</dbReference>
<dbReference type="SUPFAM" id="SSF48576">
    <property type="entry name" value="Terpenoid synthases"/>
    <property type="match status" value="1"/>
</dbReference>
<keyword evidence="3 6" id="KW-0808">Transferase</keyword>
<dbReference type="Gene3D" id="1.10.600.10">
    <property type="entry name" value="Farnesyl Diphosphate Synthase"/>
    <property type="match status" value="1"/>
</dbReference>
<reference evidence="7 8" key="2">
    <citation type="submission" date="2018-12" db="EMBL/GenBank/DDBJ databases">
        <title>Whole-genome sequences of fifteen clinical Streptococcus suis strains isolated from pigs between 2006 and 2018.</title>
        <authorList>
            <person name="Stevens M.J.A."/>
            <person name="Cernela N."/>
            <person name="Spoerry Serrano N."/>
            <person name="Schmitt S."/>
            <person name="Schrenzel J."/>
            <person name="Stephan R."/>
        </authorList>
    </citation>
    <scope>NUCLEOTIDE SEQUENCE [LARGE SCALE GENOMIC DNA]</scope>
    <source>
        <strain evidence="7 8">PP422</strain>
    </source>
</reference>
<reference evidence="7 8" key="1">
    <citation type="submission" date="2018-11" db="EMBL/GenBank/DDBJ databases">
        <authorList>
            <person name="Stevens M.J."/>
            <person name="Cernela N."/>
            <person name="Spoerry Serrano N."/>
            <person name="Schmitt S."/>
            <person name="Schrenzel J."/>
            <person name="Stephan R."/>
        </authorList>
    </citation>
    <scope>NUCLEOTIDE SEQUENCE [LARGE SCALE GENOMIC DNA]</scope>
    <source>
        <strain evidence="7 8">PP422</strain>
    </source>
</reference>
<dbReference type="GO" id="GO:0046872">
    <property type="term" value="F:metal ion binding"/>
    <property type="evidence" value="ECO:0007669"/>
    <property type="project" value="UniProtKB-KW"/>
</dbReference>
<dbReference type="EMBL" id="RSDO01000001">
    <property type="protein sequence ID" value="RRR55576.1"/>
    <property type="molecule type" value="Genomic_DNA"/>
</dbReference>
<dbReference type="PANTHER" id="PTHR12001">
    <property type="entry name" value="GERANYLGERANYL PYROPHOSPHATE SYNTHASE"/>
    <property type="match status" value="1"/>
</dbReference>
<evidence type="ECO:0000256" key="1">
    <source>
        <dbReference type="ARBA" id="ARBA00001946"/>
    </source>
</evidence>
<proteinExistence type="inferred from homology"/>
<keyword evidence="5" id="KW-0460">Magnesium</keyword>
<evidence type="ECO:0000256" key="5">
    <source>
        <dbReference type="ARBA" id="ARBA00022842"/>
    </source>
</evidence>
<dbReference type="GO" id="GO:0004659">
    <property type="term" value="F:prenyltransferase activity"/>
    <property type="evidence" value="ECO:0007669"/>
    <property type="project" value="InterPro"/>
</dbReference>
<dbReference type="InterPro" id="IPR000092">
    <property type="entry name" value="Polyprenyl_synt"/>
</dbReference>
<dbReference type="SFLD" id="SFLDS00005">
    <property type="entry name" value="Isoprenoid_Synthase_Type_I"/>
    <property type="match status" value="1"/>
</dbReference>
<dbReference type="PANTHER" id="PTHR12001:SF69">
    <property type="entry name" value="ALL TRANS-POLYPRENYL-DIPHOSPHATE SYNTHASE PDSS1"/>
    <property type="match status" value="1"/>
</dbReference>
<protein>
    <submittedName>
        <fullName evidence="7">Polyprenyl synthetase family protein</fullName>
    </submittedName>
</protein>
<evidence type="ECO:0000313" key="8">
    <source>
        <dbReference type="Proteomes" id="UP000274117"/>
    </source>
</evidence>
<evidence type="ECO:0000256" key="6">
    <source>
        <dbReference type="RuleBase" id="RU004466"/>
    </source>
</evidence>